<dbReference type="RefSeq" id="WP_185273348.1">
    <property type="nucleotide sequence ID" value="NZ_CP055156.1"/>
</dbReference>
<gene>
    <name evidence="1" type="ORF">HUW51_07450</name>
</gene>
<organism evidence="1 2">
    <name type="scientific">Adhaeribacter swui</name>
    <dbReference type="NCBI Taxonomy" id="2086471"/>
    <lineage>
        <taxon>Bacteria</taxon>
        <taxon>Pseudomonadati</taxon>
        <taxon>Bacteroidota</taxon>
        <taxon>Cytophagia</taxon>
        <taxon>Cytophagales</taxon>
        <taxon>Hymenobacteraceae</taxon>
        <taxon>Adhaeribacter</taxon>
    </lineage>
</organism>
<dbReference type="AlphaFoldDB" id="A0A7G7G5Y6"/>
<proteinExistence type="predicted"/>
<dbReference type="KEGG" id="aswu:HUW51_07450"/>
<protein>
    <submittedName>
        <fullName evidence="1">Uncharacterized protein</fullName>
    </submittedName>
</protein>
<dbReference type="Proteomes" id="UP000515237">
    <property type="component" value="Chromosome"/>
</dbReference>
<keyword evidence="2" id="KW-1185">Reference proteome</keyword>
<dbReference type="EMBL" id="CP055156">
    <property type="protein sequence ID" value="QNF32570.1"/>
    <property type="molecule type" value="Genomic_DNA"/>
</dbReference>
<name>A0A7G7G5Y6_9BACT</name>
<reference evidence="1 2" key="1">
    <citation type="journal article" date="2018" name="Int. J. Syst. Evol. Microbiol.">
        <title>Adhaeribacter swui sp. nov., isolated from wet mud.</title>
        <authorList>
            <person name="Kim D.U."/>
            <person name="Kim K.W."/>
            <person name="Kang M.S."/>
            <person name="Kim J.Y."/>
            <person name="Jang J.H."/>
            <person name="Kim M.K."/>
        </authorList>
    </citation>
    <scope>NUCLEOTIDE SEQUENCE [LARGE SCALE GENOMIC DNA]</scope>
    <source>
        <strain evidence="1 2">KCTC 52873</strain>
    </source>
</reference>
<sequence>MLFSSFITTVCGQTFQIDKFEQLAVGIFQSENILKNQVEAPDTFAVYYTTSNKYLLEKTTFKPEDISLETSYQVLTETQAARYLANCLHDIS</sequence>
<evidence type="ECO:0000313" key="1">
    <source>
        <dbReference type="EMBL" id="QNF32570.1"/>
    </source>
</evidence>
<evidence type="ECO:0000313" key="2">
    <source>
        <dbReference type="Proteomes" id="UP000515237"/>
    </source>
</evidence>
<accession>A0A7G7G5Y6</accession>